<feature type="domain" description="NACHT-NTPase and P-loop NTPases N-terminal" evidence="2">
    <location>
        <begin position="13"/>
        <end position="149"/>
    </location>
</feature>
<dbReference type="Proteomes" id="UP000308133">
    <property type="component" value="Unassembled WGS sequence"/>
</dbReference>
<dbReference type="AlphaFoldDB" id="A0A4U7B247"/>
<protein>
    <recommendedName>
        <fullName evidence="2">NACHT-NTPase and P-loop NTPases N-terminal domain-containing protein</fullName>
    </recommendedName>
</protein>
<organism evidence="3 4">
    <name type="scientific">Elsinoe australis</name>
    <dbReference type="NCBI Taxonomy" id="40998"/>
    <lineage>
        <taxon>Eukaryota</taxon>
        <taxon>Fungi</taxon>
        <taxon>Dikarya</taxon>
        <taxon>Ascomycota</taxon>
        <taxon>Pezizomycotina</taxon>
        <taxon>Dothideomycetes</taxon>
        <taxon>Dothideomycetidae</taxon>
        <taxon>Myriangiales</taxon>
        <taxon>Elsinoaceae</taxon>
        <taxon>Elsinoe</taxon>
    </lineage>
</organism>
<name>A0A4U7B247_9PEZI</name>
<comment type="caution">
    <text evidence="3">The sequence shown here is derived from an EMBL/GenBank/DDBJ whole genome shotgun (WGS) entry which is preliminary data.</text>
</comment>
<sequence length="230" mass="25556">MSGVEAITIAGLIGSIITIINTSRELYDTAHNAQGLHEAFRAVSQNIPLVLDILRKCKAIQERNDERYKATKDAELKRELKNSAEAVRPIMTTCKENVQRLNDIFDKVIPGDDAGRLERYRKATQAAVSGKKRKVEDLMKDILQKLQLLHTSQFFGDETKKWSDSIRDAIARLEELPSSLGEEDGRYTHYGSGSMNINSGKGTQHNYSQSGGSNNHQNITHSSSPGKGKT</sequence>
<feature type="compositionally biased region" description="Polar residues" evidence="1">
    <location>
        <begin position="191"/>
        <end position="230"/>
    </location>
</feature>
<dbReference type="Pfam" id="PF17107">
    <property type="entry name" value="SesA"/>
    <property type="match status" value="1"/>
</dbReference>
<feature type="region of interest" description="Disordered" evidence="1">
    <location>
        <begin position="181"/>
        <end position="230"/>
    </location>
</feature>
<evidence type="ECO:0000259" key="2">
    <source>
        <dbReference type="Pfam" id="PF17107"/>
    </source>
</evidence>
<evidence type="ECO:0000256" key="1">
    <source>
        <dbReference type="SAM" id="MobiDB-lite"/>
    </source>
</evidence>
<evidence type="ECO:0000313" key="3">
    <source>
        <dbReference type="EMBL" id="TKX23130.1"/>
    </source>
</evidence>
<dbReference type="InterPro" id="IPR031352">
    <property type="entry name" value="SesA"/>
</dbReference>
<gene>
    <name evidence="3" type="ORF">C1H76_4678</name>
</gene>
<dbReference type="EMBL" id="PTQR01000057">
    <property type="protein sequence ID" value="TKX23130.1"/>
    <property type="molecule type" value="Genomic_DNA"/>
</dbReference>
<reference evidence="3 4" key="1">
    <citation type="submission" date="2018-02" db="EMBL/GenBank/DDBJ databases">
        <title>Draft genome sequences of Elsinoe sp., causing black scab on jojoba.</title>
        <authorList>
            <person name="Stodart B."/>
            <person name="Jeffress S."/>
            <person name="Ash G."/>
            <person name="Arun Chinnappa K."/>
        </authorList>
    </citation>
    <scope>NUCLEOTIDE SEQUENCE [LARGE SCALE GENOMIC DNA]</scope>
    <source>
        <strain evidence="3 4">Hillstone_2</strain>
    </source>
</reference>
<proteinExistence type="predicted"/>
<accession>A0A4U7B247</accession>
<evidence type="ECO:0000313" key="4">
    <source>
        <dbReference type="Proteomes" id="UP000308133"/>
    </source>
</evidence>